<evidence type="ECO:0000313" key="2">
    <source>
        <dbReference type="Proteomes" id="UP000685013"/>
    </source>
</evidence>
<comment type="caution">
    <text evidence="1">The sequence shown here is derived from an EMBL/GenBank/DDBJ whole genome shotgun (WGS) entry which is preliminary data.</text>
</comment>
<reference evidence="1 2" key="1">
    <citation type="journal article" date="2021" name="Hortic Res">
        <title>The domestication of Cucurbita argyrosperma as revealed by the genome of its wild relative.</title>
        <authorList>
            <person name="Barrera-Redondo J."/>
            <person name="Sanchez-de la Vega G."/>
            <person name="Aguirre-Liguori J.A."/>
            <person name="Castellanos-Morales G."/>
            <person name="Gutierrez-Guerrero Y.T."/>
            <person name="Aguirre-Dugua X."/>
            <person name="Aguirre-Planter E."/>
            <person name="Tenaillon M.I."/>
            <person name="Lira-Saade R."/>
            <person name="Eguiarte L.E."/>
        </authorList>
    </citation>
    <scope>NUCLEOTIDE SEQUENCE [LARGE SCALE GENOMIC DNA]</scope>
    <source>
        <strain evidence="1">JBR-2021</strain>
    </source>
</reference>
<sequence>MLQVRRFSSLIFRERKKERKITLKPESSANFETPVSDSVKEIQDNATNGQDFMEKCEEDMFMASLVCNVDAECEKLLVCVTELHCVKTLQFEMEEICNFGRFVESAASTGNVSVMYVVDLTMAAYYQSVTIQIVEVTDLHCVQVQLMPFLILGSPRIQNRYQMT</sequence>
<accession>A0AAV6M2C7</accession>
<dbReference type="Proteomes" id="UP000685013">
    <property type="component" value="Chromosome 18"/>
</dbReference>
<name>A0AAV6M2C7_9ROSI</name>
<feature type="non-terminal residue" evidence="1">
    <location>
        <position position="1"/>
    </location>
</feature>
<organism evidence="1 2">
    <name type="scientific">Cucurbita argyrosperma subsp. sororia</name>
    <dbReference type="NCBI Taxonomy" id="37648"/>
    <lineage>
        <taxon>Eukaryota</taxon>
        <taxon>Viridiplantae</taxon>
        <taxon>Streptophyta</taxon>
        <taxon>Embryophyta</taxon>
        <taxon>Tracheophyta</taxon>
        <taxon>Spermatophyta</taxon>
        <taxon>Magnoliopsida</taxon>
        <taxon>eudicotyledons</taxon>
        <taxon>Gunneridae</taxon>
        <taxon>Pentapetalae</taxon>
        <taxon>rosids</taxon>
        <taxon>fabids</taxon>
        <taxon>Cucurbitales</taxon>
        <taxon>Cucurbitaceae</taxon>
        <taxon>Cucurbiteae</taxon>
        <taxon>Cucurbita</taxon>
    </lineage>
</organism>
<dbReference type="EMBL" id="JAGKQH010000018">
    <property type="protein sequence ID" value="KAG6574204.1"/>
    <property type="molecule type" value="Genomic_DNA"/>
</dbReference>
<proteinExistence type="predicted"/>
<dbReference type="AlphaFoldDB" id="A0AAV6M2C7"/>
<gene>
    <name evidence="1" type="ORF">SDJN03_28091</name>
</gene>
<evidence type="ECO:0000313" key="1">
    <source>
        <dbReference type="EMBL" id="KAG6574204.1"/>
    </source>
</evidence>
<keyword evidence="2" id="KW-1185">Reference proteome</keyword>
<protein>
    <submittedName>
        <fullName evidence="1">Uncharacterized protein</fullName>
    </submittedName>
</protein>